<comment type="subcellular location">
    <subcellularLocation>
        <location evidence="1">Vacuole membrane</location>
        <topology evidence="1">Multi-pass membrane protein</topology>
    </subcellularLocation>
</comment>
<dbReference type="InterPro" id="IPR004713">
    <property type="entry name" value="CaH_exchang"/>
</dbReference>
<keyword evidence="10 13" id="KW-0406">Ion transport</keyword>
<accession>A0A1D1XS58</accession>
<dbReference type="PANTHER" id="PTHR31503:SF22">
    <property type="entry name" value="VACUOLAR CALCIUM ION TRANSPORTER"/>
    <property type="match status" value="1"/>
</dbReference>
<feature type="transmembrane region" description="Helical" evidence="13">
    <location>
        <begin position="373"/>
        <end position="394"/>
    </location>
</feature>
<feature type="transmembrane region" description="Helical" evidence="13">
    <location>
        <begin position="197"/>
        <end position="216"/>
    </location>
</feature>
<dbReference type="NCBIfam" id="TIGR00378">
    <property type="entry name" value="cax"/>
    <property type="match status" value="1"/>
</dbReference>
<gene>
    <name evidence="15" type="primary">VCX1_4</name>
    <name evidence="15" type="ORF">g.33683</name>
</gene>
<evidence type="ECO:0000256" key="6">
    <source>
        <dbReference type="ARBA" id="ARBA00022568"/>
    </source>
</evidence>
<feature type="transmembrane region" description="Helical" evidence="13">
    <location>
        <begin position="401"/>
        <end position="421"/>
    </location>
</feature>
<name>A0A1D1XS58_9ARAE</name>
<feature type="transmembrane region" description="Helical" evidence="13">
    <location>
        <begin position="92"/>
        <end position="114"/>
    </location>
</feature>
<feature type="non-terminal residue" evidence="15">
    <location>
        <position position="1"/>
    </location>
</feature>
<dbReference type="AlphaFoldDB" id="A0A1D1XS58"/>
<dbReference type="NCBIfam" id="TIGR00846">
    <property type="entry name" value="caca2"/>
    <property type="match status" value="1"/>
</dbReference>
<dbReference type="PANTHER" id="PTHR31503">
    <property type="entry name" value="VACUOLAR CALCIUM ION TRANSPORTER"/>
    <property type="match status" value="1"/>
</dbReference>
<protein>
    <recommendedName>
        <fullName evidence="13">Vacuolar cation/proton exchanger</fullName>
    </recommendedName>
</protein>
<dbReference type="GO" id="GO:0005774">
    <property type="term" value="C:vacuolar membrane"/>
    <property type="evidence" value="ECO:0007669"/>
    <property type="project" value="UniProtKB-SubCell"/>
</dbReference>
<keyword evidence="3 13" id="KW-0813">Transport</keyword>
<dbReference type="Pfam" id="PF01699">
    <property type="entry name" value="Na_Ca_ex"/>
    <property type="match status" value="2"/>
</dbReference>
<evidence type="ECO:0000256" key="4">
    <source>
        <dbReference type="ARBA" id="ARBA00022449"/>
    </source>
</evidence>
<organism evidence="15">
    <name type="scientific">Anthurium amnicola</name>
    <dbReference type="NCBI Taxonomy" id="1678845"/>
    <lineage>
        <taxon>Eukaryota</taxon>
        <taxon>Viridiplantae</taxon>
        <taxon>Streptophyta</taxon>
        <taxon>Embryophyta</taxon>
        <taxon>Tracheophyta</taxon>
        <taxon>Spermatophyta</taxon>
        <taxon>Magnoliopsida</taxon>
        <taxon>Liliopsida</taxon>
        <taxon>Araceae</taxon>
        <taxon>Pothoideae</taxon>
        <taxon>Potheae</taxon>
        <taxon>Anthurium</taxon>
    </lineage>
</organism>
<feature type="transmembrane region" description="Helical" evidence="13">
    <location>
        <begin position="126"/>
        <end position="147"/>
    </location>
</feature>
<evidence type="ECO:0000256" key="9">
    <source>
        <dbReference type="ARBA" id="ARBA00022989"/>
    </source>
</evidence>
<keyword evidence="11 13" id="KW-0472">Membrane</keyword>
<keyword evidence="8 13" id="KW-0106">Calcium</keyword>
<evidence type="ECO:0000259" key="14">
    <source>
        <dbReference type="Pfam" id="PF01699"/>
    </source>
</evidence>
<evidence type="ECO:0000256" key="7">
    <source>
        <dbReference type="ARBA" id="ARBA00022692"/>
    </source>
</evidence>
<evidence type="ECO:0000256" key="8">
    <source>
        <dbReference type="ARBA" id="ARBA00022837"/>
    </source>
</evidence>
<evidence type="ECO:0000256" key="1">
    <source>
        <dbReference type="ARBA" id="ARBA00004128"/>
    </source>
</evidence>
<keyword evidence="7 13" id="KW-0812">Transmembrane</keyword>
<dbReference type="InterPro" id="IPR004837">
    <property type="entry name" value="NaCa_Exmemb"/>
</dbReference>
<evidence type="ECO:0000256" key="3">
    <source>
        <dbReference type="ARBA" id="ARBA00022448"/>
    </source>
</evidence>
<evidence type="ECO:0000256" key="2">
    <source>
        <dbReference type="ARBA" id="ARBA00008248"/>
    </source>
</evidence>
<keyword evidence="5 13" id="KW-0926">Vacuole</keyword>
<keyword evidence="9 13" id="KW-1133">Transmembrane helix</keyword>
<evidence type="ECO:0000313" key="15">
    <source>
        <dbReference type="EMBL" id="JAT45223.1"/>
    </source>
</evidence>
<dbReference type="InterPro" id="IPR044880">
    <property type="entry name" value="NCX_ion-bd_dom_sf"/>
</dbReference>
<feature type="domain" description="Sodium/calcium exchanger membrane region" evidence="14">
    <location>
        <begin position="93"/>
        <end position="252"/>
    </location>
</feature>
<evidence type="ECO:0000256" key="12">
    <source>
        <dbReference type="ARBA" id="ARBA00025327"/>
    </source>
</evidence>
<feature type="transmembrane region" description="Helical" evidence="13">
    <location>
        <begin position="153"/>
        <end position="176"/>
    </location>
</feature>
<comment type="similarity">
    <text evidence="2">Belongs to the Ca(2+):cation antiporter (CaCA) (TC 2.A.19) family. Cation/proton exchanger (CAX) subfamily.</text>
</comment>
<keyword evidence="6 13" id="KW-0109">Calcium transport</keyword>
<feature type="transmembrane region" description="Helical" evidence="13">
    <location>
        <begin position="340"/>
        <end position="367"/>
    </location>
</feature>
<feature type="domain" description="Sodium/calcium exchanger membrane region" evidence="14">
    <location>
        <begin position="276"/>
        <end position="419"/>
    </location>
</feature>
<reference evidence="15" key="1">
    <citation type="submission" date="2015-07" db="EMBL/GenBank/DDBJ databases">
        <title>Transcriptome Assembly of Anthurium amnicola.</title>
        <authorList>
            <person name="Suzuki J."/>
        </authorList>
    </citation>
    <scope>NUCLEOTIDE SEQUENCE</scope>
</reference>
<sequence>RFSKLFVVKKKINLPFLSFKKMASIRKSNSLYVDTNSFITSPSLNSPPLYSHSLTSSITPLISYKFSILTPWLTLFLIFIPLGYIAHGNQWSYTWVFTLNFLAIIPLAVLFEFAINDISLRFGRTIGDLLNATFGNTVEIIISITALKDGKIRIAQASILGSIILNLLLLLGINFLKGGFSSKTQKFNHIAAQTNSCLMALACIALIIPAAFVSSVDMDFNKEEHNGKLLRLSYGTAIVLLIIYILYLLFQLKTHSHLFQREQEDKEPQLSLVLSILLLATVTVAVAFSEYLVGSIEGVVNAYSLSETFIGLIILPIVNKSAELLNTLNSVIEGETDLDYTINLAAGSSMHIAFFVSPLLVILGWITGQQMTLFFQMFETIILFISVLMTNYLVQNGESNWLKGVLFLATYVIIAIAFFFYPDDKDLQ</sequence>
<dbReference type="EMBL" id="GDJX01022713">
    <property type="protein sequence ID" value="JAT45223.1"/>
    <property type="molecule type" value="Transcribed_RNA"/>
</dbReference>
<feature type="transmembrane region" description="Helical" evidence="13">
    <location>
        <begin position="270"/>
        <end position="288"/>
    </location>
</feature>
<proteinExistence type="inferred from homology"/>
<feature type="transmembrane region" description="Helical" evidence="13">
    <location>
        <begin position="232"/>
        <end position="250"/>
    </location>
</feature>
<evidence type="ECO:0000256" key="13">
    <source>
        <dbReference type="RuleBase" id="RU365028"/>
    </source>
</evidence>
<comment type="caution">
    <text evidence="13">Lacks conserved residue(s) required for the propagation of feature annotation.</text>
</comment>
<comment type="function">
    <text evidence="12 13">Vacuolar cation/proton exchanger (CAX). Translocates Ca(2+) and other metal ions into vacuoles using the proton gradient formed by H(+)-ATPase and H(+)-pyrophosphatase.</text>
</comment>
<evidence type="ECO:0000256" key="11">
    <source>
        <dbReference type="ARBA" id="ARBA00023136"/>
    </source>
</evidence>
<evidence type="ECO:0000256" key="5">
    <source>
        <dbReference type="ARBA" id="ARBA00022554"/>
    </source>
</evidence>
<evidence type="ECO:0000256" key="10">
    <source>
        <dbReference type="ARBA" id="ARBA00023065"/>
    </source>
</evidence>
<dbReference type="GO" id="GO:0006874">
    <property type="term" value="P:intracellular calcium ion homeostasis"/>
    <property type="evidence" value="ECO:0007669"/>
    <property type="project" value="TreeGrafter"/>
</dbReference>
<dbReference type="InterPro" id="IPR004798">
    <property type="entry name" value="CAX-like"/>
</dbReference>
<dbReference type="Gene3D" id="1.20.1420.30">
    <property type="entry name" value="NCX, central ion-binding region"/>
    <property type="match status" value="1"/>
</dbReference>
<feature type="transmembrane region" description="Helical" evidence="13">
    <location>
        <begin position="66"/>
        <end position="86"/>
    </location>
</feature>
<keyword evidence="4 13" id="KW-0050">Antiport</keyword>
<dbReference type="GO" id="GO:0015369">
    <property type="term" value="F:calcium:proton antiporter activity"/>
    <property type="evidence" value="ECO:0007669"/>
    <property type="project" value="UniProtKB-UniRule"/>
</dbReference>